<dbReference type="PANTHER" id="PTHR47381:SF3">
    <property type="entry name" value="ALPHA_BETA-HYDROLASES SUPERFAMILY PROTEIN"/>
    <property type="match status" value="1"/>
</dbReference>
<dbReference type="Gene3D" id="3.40.50.1820">
    <property type="entry name" value="alpha/beta hydrolase"/>
    <property type="match status" value="1"/>
</dbReference>
<evidence type="ECO:0000313" key="2">
    <source>
        <dbReference type="Proteomes" id="UP000054248"/>
    </source>
</evidence>
<accession>A0A0C3M163</accession>
<dbReference type="Proteomes" id="UP000054248">
    <property type="component" value="Unassembled WGS sequence"/>
</dbReference>
<proteinExistence type="predicted"/>
<evidence type="ECO:0008006" key="3">
    <source>
        <dbReference type="Google" id="ProtNLM"/>
    </source>
</evidence>
<dbReference type="InterPro" id="IPR029058">
    <property type="entry name" value="AB_hydrolase_fold"/>
</dbReference>
<dbReference type="OrthoDB" id="2152248at2759"/>
<gene>
    <name evidence="1" type="ORF">M407DRAFT_73272</name>
</gene>
<organism evidence="1 2">
    <name type="scientific">Tulasnella calospora MUT 4182</name>
    <dbReference type="NCBI Taxonomy" id="1051891"/>
    <lineage>
        <taxon>Eukaryota</taxon>
        <taxon>Fungi</taxon>
        <taxon>Dikarya</taxon>
        <taxon>Basidiomycota</taxon>
        <taxon>Agaricomycotina</taxon>
        <taxon>Agaricomycetes</taxon>
        <taxon>Cantharellales</taxon>
        <taxon>Tulasnellaceae</taxon>
        <taxon>Tulasnella</taxon>
    </lineage>
</organism>
<evidence type="ECO:0000313" key="1">
    <source>
        <dbReference type="EMBL" id="KIO27402.1"/>
    </source>
</evidence>
<dbReference type="SUPFAM" id="SSF53474">
    <property type="entry name" value="alpha/beta-Hydrolases"/>
    <property type="match status" value="1"/>
</dbReference>
<dbReference type="AlphaFoldDB" id="A0A0C3M163"/>
<protein>
    <recommendedName>
        <fullName evidence="3">AB hydrolase-1 domain-containing protein</fullName>
    </recommendedName>
</protein>
<dbReference type="HOGENOM" id="CLU_048444_2_0_1"/>
<dbReference type="PANTHER" id="PTHR47381">
    <property type="entry name" value="ALPHA/BETA-HYDROLASES SUPERFAMILY PROTEIN"/>
    <property type="match status" value="1"/>
</dbReference>
<reference evidence="2" key="2">
    <citation type="submission" date="2015-01" db="EMBL/GenBank/DDBJ databases">
        <title>Evolutionary Origins and Diversification of the Mycorrhizal Mutualists.</title>
        <authorList>
            <consortium name="DOE Joint Genome Institute"/>
            <consortium name="Mycorrhizal Genomics Consortium"/>
            <person name="Kohler A."/>
            <person name="Kuo A."/>
            <person name="Nagy L.G."/>
            <person name="Floudas D."/>
            <person name="Copeland A."/>
            <person name="Barry K.W."/>
            <person name="Cichocki N."/>
            <person name="Veneault-Fourrey C."/>
            <person name="LaButti K."/>
            <person name="Lindquist E.A."/>
            <person name="Lipzen A."/>
            <person name="Lundell T."/>
            <person name="Morin E."/>
            <person name="Murat C."/>
            <person name="Riley R."/>
            <person name="Ohm R."/>
            <person name="Sun H."/>
            <person name="Tunlid A."/>
            <person name="Henrissat B."/>
            <person name="Grigoriev I.V."/>
            <person name="Hibbett D.S."/>
            <person name="Martin F."/>
        </authorList>
    </citation>
    <scope>NUCLEOTIDE SEQUENCE [LARGE SCALE GENOMIC DNA]</scope>
    <source>
        <strain evidence="2">MUT 4182</strain>
    </source>
</reference>
<name>A0A0C3M163_9AGAM</name>
<reference evidence="1 2" key="1">
    <citation type="submission" date="2014-04" db="EMBL/GenBank/DDBJ databases">
        <authorList>
            <consortium name="DOE Joint Genome Institute"/>
            <person name="Kuo A."/>
            <person name="Girlanda M."/>
            <person name="Perotto S."/>
            <person name="Kohler A."/>
            <person name="Nagy L.G."/>
            <person name="Floudas D."/>
            <person name="Copeland A."/>
            <person name="Barry K.W."/>
            <person name="Cichocki N."/>
            <person name="Veneault-Fourrey C."/>
            <person name="LaButti K."/>
            <person name="Lindquist E.A."/>
            <person name="Lipzen A."/>
            <person name="Lundell T."/>
            <person name="Morin E."/>
            <person name="Murat C."/>
            <person name="Sun H."/>
            <person name="Tunlid A."/>
            <person name="Henrissat B."/>
            <person name="Grigoriev I.V."/>
            <person name="Hibbett D.S."/>
            <person name="Martin F."/>
            <person name="Nordberg H.P."/>
            <person name="Cantor M.N."/>
            <person name="Hua S.X."/>
        </authorList>
    </citation>
    <scope>NUCLEOTIDE SEQUENCE [LARGE SCALE GENOMIC DNA]</scope>
    <source>
        <strain evidence="1 2">MUT 4182</strain>
    </source>
</reference>
<keyword evidence="2" id="KW-1185">Reference proteome</keyword>
<dbReference type="STRING" id="1051891.A0A0C3M163"/>
<dbReference type="EMBL" id="KN823009">
    <property type="protein sequence ID" value="KIO27402.1"/>
    <property type="molecule type" value="Genomic_DNA"/>
</dbReference>
<sequence length="295" mass="32754">MAAIQNVTIPIAGLAVDVYSLNTDAAVQDVAIVFLLHGRTGSAKSEYVKIMINSVFQHYDKQRPSTSESNPKPDLVIVAFDHRNHGSRLVHEPANHAWVEREDMLNPRHMIDQYALQAGAAKDISFLIDFLPSYLYPNEERNVVDWGLIGLSLGGDASWIALKDDPRITLGIPVIACPDYIGVMEFRAKQSDVSTSPPSFPDSLRRYIQQYDVLATPYNQNSPSNPFLGKFILVLASGADTLVPFDQFCKPFVDGLEVGVGGAKRVVVQAGVGHEITDEMREEVAKFVWFWLTKH</sequence>